<evidence type="ECO:0000256" key="1">
    <source>
        <dbReference type="SAM" id="MobiDB-lite"/>
    </source>
</evidence>
<sequence>MQRAKHLDKQVHVYKPSGHCPNGIPTLPPPFPPGFDSGRKRLGNLEALGLRVGCYPPPPGPVGPLGCTPEIGGPVGGPAYPKKKKKKLSTTRETLLLYLKNLIN</sequence>
<name>A0A7C9EHK1_OPUST</name>
<reference evidence="2" key="2">
    <citation type="submission" date="2020-07" db="EMBL/GenBank/DDBJ databases">
        <authorList>
            <person name="Vera ALvarez R."/>
            <person name="Arias-Moreno D.M."/>
            <person name="Jimenez-Jacinto V."/>
            <person name="Jimenez-Bremont J.F."/>
            <person name="Swaminathan K."/>
            <person name="Moose S.P."/>
            <person name="Guerrero-Gonzalez M.L."/>
            <person name="Marino-Ramirez L."/>
            <person name="Landsman D."/>
            <person name="Rodriguez-Kessler M."/>
            <person name="Delgado-Sanchez P."/>
        </authorList>
    </citation>
    <scope>NUCLEOTIDE SEQUENCE</scope>
    <source>
        <tissue evidence="2">Cladode</tissue>
    </source>
</reference>
<feature type="compositionally biased region" description="Basic and acidic residues" evidence="1">
    <location>
        <begin position="1"/>
        <end position="11"/>
    </location>
</feature>
<reference evidence="2" key="1">
    <citation type="journal article" date="2013" name="J. Plant Res.">
        <title>Effect of fungi and light on seed germination of three Opuntia species from semiarid lands of central Mexico.</title>
        <authorList>
            <person name="Delgado-Sanchez P."/>
            <person name="Jimenez-Bremont J.F."/>
            <person name="Guerrero-Gonzalez Mde L."/>
            <person name="Flores J."/>
        </authorList>
    </citation>
    <scope>NUCLEOTIDE SEQUENCE</scope>
    <source>
        <tissue evidence="2">Cladode</tissue>
    </source>
</reference>
<evidence type="ECO:0000313" key="2">
    <source>
        <dbReference type="EMBL" id="MBA4665787.1"/>
    </source>
</evidence>
<feature type="region of interest" description="Disordered" evidence="1">
    <location>
        <begin position="1"/>
        <end position="28"/>
    </location>
</feature>
<dbReference type="EMBL" id="GISG01228295">
    <property type="protein sequence ID" value="MBA4665787.1"/>
    <property type="molecule type" value="Transcribed_RNA"/>
</dbReference>
<accession>A0A7C9EHK1</accession>
<dbReference type="AlphaFoldDB" id="A0A7C9EHK1"/>
<protein>
    <submittedName>
        <fullName evidence="2">Uncharacterized protein</fullName>
    </submittedName>
</protein>
<organism evidence="2">
    <name type="scientific">Opuntia streptacantha</name>
    <name type="common">Prickly pear cactus</name>
    <name type="synonym">Opuntia cardona</name>
    <dbReference type="NCBI Taxonomy" id="393608"/>
    <lineage>
        <taxon>Eukaryota</taxon>
        <taxon>Viridiplantae</taxon>
        <taxon>Streptophyta</taxon>
        <taxon>Embryophyta</taxon>
        <taxon>Tracheophyta</taxon>
        <taxon>Spermatophyta</taxon>
        <taxon>Magnoliopsida</taxon>
        <taxon>eudicotyledons</taxon>
        <taxon>Gunneridae</taxon>
        <taxon>Pentapetalae</taxon>
        <taxon>Caryophyllales</taxon>
        <taxon>Cactineae</taxon>
        <taxon>Cactaceae</taxon>
        <taxon>Opuntioideae</taxon>
        <taxon>Opuntia</taxon>
    </lineage>
</organism>
<proteinExistence type="predicted"/>